<dbReference type="InterPro" id="IPR001082">
    <property type="entry name" value="Pilin"/>
</dbReference>
<evidence type="ECO:0000313" key="5">
    <source>
        <dbReference type="EMBL" id="QJW84588.1"/>
    </source>
</evidence>
<evidence type="ECO:0000256" key="2">
    <source>
        <dbReference type="ARBA" id="ARBA00022481"/>
    </source>
</evidence>
<dbReference type="Pfam" id="PF00114">
    <property type="entry name" value="Pilin"/>
    <property type="match status" value="1"/>
</dbReference>
<reference evidence="5 6" key="1">
    <citation type="submission" date="2020-05" db="EMBL/GenBank/DDBJ databases">
        <title>Ramlibacter rhizophilus sp. nov., isolated from rhizosphere soil of national flower Mugunghwa from South Korea.</title>
        <authorList>
            <person name="Zheng-Fei Y."/>
            <person name="Huan T."/>
        </authorList>
    </citation>
    <scope>NUCLEOTIDE SEQUENCE [LARGE SCALE GENOMIC DNA]</scope>
    <source>
        <strain evidence="5 6">H242</strain>
    </source>
</reference>
<evidence type="ECO:0000256" key="3">
    <source>
        <dbReference type="RuleBase" id="RU000389"/>
    </source>
</evidence>
<gene>
    <name evidence="5" type="ORF">HK414_15635</name>
</gene>
<dbReference type="NCBIfam" id="TIGR02532">
    <property type="entry name" value="IV_pilin_GFxxxE"/>
    <property type="match status" value="1"/>
</dbReference>
<dbReference type="Gene3D" id="3.30.700.10">
    <property type="entry name" value="Glycoprotein, Type 4 Pilin"/>
    <property type="match status" value="1"/>
</dbReference>
<evidence type="ECO:0000313" key="6">
    <source>
        <dbReference type="Proteomes" id="UP000500826"/>
    </source>
</evidence>
<sequence length="162" mass="16698">MQHSGGTARGFSLLEMMAVLAVIAILALIALPSYMDKIVREQVAESLPLADLAKPAIQAAWLAGAPLPADNAAAGLPAPEKIVGNFVGSVKVDRGAVHIAFGNKAHSALKGKVLTVRPAGVEDARIVPLTWLCGPAKAPAPMVAQGKDQTSVAVALLPIRCR</sequence>
<dbReference type="EMBL" id="CP053418">
    <property type="protein sequence ID" value="QJW84588.1"/>
    <property type="molecule type" value="Genomic_DNA"/>
</dbReference>
<accession>A0ABX6P3D4</accession>
<protein>
    <submittedName>
        <fullName evidence="5">Pilin</fullName>
    </submittedName>
</protein>
<keyword evidence="6" id="KW-1185">Reference proteome</keyword>
<evidence type="ECO:0000256" key="4">
    <source>
        <dbReference type="SAM" id="Phobius"/>
    </source>
</evidence>
<dbReference type="PROSITE" id="PS00409">
    <property type="entry name" value="PROKAR_NTER_METHYL"/>
    <property type="match status" value="1"/>
</dbReference>
<keyword evidence="4" id="KW-1133">Transmembrane helix</keyword>
<dbReference type="SUPFAM" id="SSF54523">
    <property type="entry name" value="Pili subunits"/>
    <property type="match status" value="1"/>
</dbReference>
<keyword evidence="2" id="KW-0488">Methylation</keyword>
<keyword evidence="3" id="KW-0281">Fimbrium</keyword>
<comment type="similarity">
    <text evidence="1 3">Belongs to the N-Me-Phe pilin family.</text>
</comment>
<dbReference type="InterPro" id="IPR045584">
    <property type="entry name" value="Pilin-like"/>
</dbReference>
<evidence type="ECO:0000256" key="1">
    <source>
        <dbReference type="ARBA" id="ARBA00005233"/>
    </source>
</evidence>
<keyword evidence="4" id="KW-0812">Transmembrane</keyword>
<dbReference type="Pfam" id="PF07963">
    <property type="entry name" value="N_methyl"/>
    <property type="match status" value="1"/>
</dbReference>
<proteinExistence type="inferred from homology"/>
<dbReference type="Proteomes" id="UP000500826">
    <property type="component" value="Chromosome"/>
</dbReference>
<name>A0ABX6P3D4_9BURK</name>
<dbReference type="InterPro" id="IPR012902">
    <property type="entry name" value="N_methyl_site"/>
</dbReference>
<feature type="transmembrane region" description="Helical" evidence="4">
    <location>
        <begin position="12"/>
        <end position="31"/>
    </location>
</feature>
<keyword evidence="4" id="KW-0472">Membrane</keyword>
<organism evidence="5 6">
    <name type="scientific">Ramlibacter terrae</name>
    <dbReference type="NCBI Taxonomy" id="2732511"/>
    <lineage>
        <taxon>Bacteria</taxon>
        <taxon>Pseudomonadati</taxon>
        <taxon>Pseudomonadota</taxon>
        <taxon>Betaproteobacteria</taxon>
        <taxon>Burkholderiales</taxon>
        <taxon>Comamonadaceae</taxon>
        <taxon>Ramlibacter</taxon>
    </lineage>
</organism>